<organism evidence="1 2">
    <name type="scientific">Rhizobium metallidurans</name>
    <dbReference type="NCBI Taxonomy" id="1265931"/>
    <lineage>
        <taxon>Bacteria</taxon>
        <taxon>Pseudomonadati</taxon>
        <taxon>Pseudomonadota</taxon>
        <taxon>Alphaproteobacteria</taxon>
        <taxon>Hyphomicrobiales</taxon>
        <taxon>Rhizobiaceae</taxon>
        <taxon>Rhizobium/Agrobacterium group</taxon>
        <taxon>Rhizobium</taxon>
    </lineage>
</organism>
<dbReference type="RefSeq" id="WP_183898565.1">
    <property type="nucleotide sequence ID" value="NZ_JACIDW010000001.1"/>
</dbReference>
<evidence type="ECO:0000313" key="2">
    <source>
        <dbReference type="Proteomes" id="UP000582090"/>
    </source>
</evidence>
<dbReference type="AlphaFoldDB" id="A0A7W6G9G1"/>
<protein>
    <submittedName>
        <fullName evidence="1">Uncharacterized protein</fullName>
    </submittedName>
</protein>
<gene>
    <name evidence="1" type="ORF">GGQ67_000478</name>
</gene>
<sequence length="68" mass="7392">MNVYGTALSVPCIFTESDDGGTIRGCPRFLALVAGKQSIRLLDTISGRSTPIALHRVGRRGKASFRWL</sequence>
<reference evidence="1 2" key="1">
    <citation type="submission" date="2020-08" db="EMBL/GenBank/DDBJ databases">
        <title>Genomic Encyclopedia of Type Strains, Phase IV (KMG-IV): sequencing the most valuable type-strain genomes for metagenomic binning, comparative biology and taxonomic classification.</title>
        <authorList>
            <person name="Goeker M."/>
        </authorList>
    </citation>
    <scope>NUCLEOTIDE SEQUENCE [LARGE SCALE GENOMIC DNA]</scope>
    <source>
        <strain evidence="1 2">DSM 26575</strain>
    </source>
</reference>
<evidence type="ECO:0000313" key="1">
    <source>
        <dbReference type="EMBL" id="MBB3962860.1"/>
    </source>
</evidence>
<dbReference type="EMBL" id="JACIDW010000001">
    <property type="protein sequence ID" value="MBB3962860.1"/>
    <property type="molecule type" value="Genomic_DNA"/>
</dbReference>
<proteinExistence type="predicted"/>
<name>A0A7W6G9G1_9HYPH</name>
<comment type="caution">
    <text evidence="1">The sequence shown here is derived from an EMBL/GenBank/DDBJ whole genome shotgun (WGS) entry which is preliminary data.</text>
</comment>
<keyword evidence="2" id="KW-1185">Reference proteome</keyword>
<accession>A0A7W6G9G1</accession>
<dbReference type="Proteomes" id="UP000582090">
    <property type="component" value="Unassembled WGS sequence"/>
</dbReference>